<evidence type="ECO:0000313" key="2">
    <source>
        <dbReference type="EMBL" id="APG10462.1"/>
    </source>
</evidence>
<dbReference type="EMBL" id="CP017637">
    <property type="protein sequence ID" value="APG10462.1"/>
    <property type="molecule type" value="Genomic_DNA"/>
</dbReference>
<dbReference type="Pfam" id="PF12625">
    <property type="entry name" value="Arabinose_bd"/>
    <property type="match status" value="1"/>
</dbReference>
<dbReference type="AlphaFoldDB" id="A0A1L3FB44"/>
<organism evidence="2 3">
    <name type="scientific">Bradyrhizobium japonicum</name>
    <dbReference type="NCBI Taxonomy" id="375"/>
    <lineage>
        <taxon>Bacteria</taxon>
        <taxon>Pseudomonadati</taxon>
        <taxon>Pseudomonadota</taxon>
        <taxon>Alphaproteobacteria</taxon>
        <taxon>Hyphomicrobiales</taxon>
        <taxon>Nitrobacteraceae</taxon>
        <taxon>Bradyrhizobium</taxon>
    </lineage>
</organism>
<dbReference type="InterPro" id="IPR032687">
    <property type="entry name" value="AraC-type_N"/>
</dbReference>
<dbReference type="Proteomes" id="UP000181962">
    <property type="component" value="Chromosome"/>
</dbReference>
<dbReference type="RefSeq" id="WP_236846056.1">
    <property type="nucleotide sequence ID" value="NZ_CP017637.1"/>
</dbReference>
<feature type="domain" description="HTH-type transcriptional regulator AraC-type N-terminal" evidence="1">
    <location>
        <begin position="40"/>
        <end position="113"/>
    </location>
</feature>
<accession>A0A1L3FB44</accession>
<proteinExistence type="predicted"/>
<sequence length="119" mass="13007">MGQDAFSMPFAKSNDLNSIPTATGGIARLAFARLEEMGKNPTVVLSKAGLTSEAARDPAIRLEVQTQIKLLELAAEEAQDEWLGFHMACNYDLHEIGLCLLCDRVVASAFRRASKRRAV</sequence>
<evidence type="ECO:0000259" key="1">
    <source>
        <dbReference type="Pfam" id="PF12625"/>
    </source>
</evidence>
<reference evidence="2 3" key="1">
    <citation type="submission" date="2016-11" db="EMBL/GenBank/DDBJ databases">
        <title>Complete Genome Sequence of Bradyrhizobium sp. strain J5, an isolated from soybean nodule in Hokkaido.</title>
        <authorList>
            <person name="Kanehara K."/>
        </authorList>
    </citation>
    <scope>NUCLEOTIDE SEQUENCE [LARGE SCALE GENOMIC DNA]</scope>
    <source>
        <strain evidence="2 3">J5</strain>
    </source>
</reference>
<protein>
    <submittedName>
        <fullName evidence="2">AraC family transcriptional regulator</fullName>
    </submittedName>
</protein>
<gene>
    <name evidence="2" type="ORF">BKD09_19215</name>
</gene>
<name>A0A1L3FB44_BRAJP</name>
<evidence type="ECO:0000313" key="3">
    <source>
        <dbReference type="Proteomes" id="UP000181962"/>
    </source>
</evidence>